<dbReference type="Proteomes" id="UP001597295">
    <property type="component" value="Unassembled WGS sequence"/>
</dbReference>
<evidence type="ECO:0000259" key="1">
    <source>
        <dbReference type="Pfam" id="PF08808"/>
    </source>
</evidence>
<comment type="caution">
    <text evidence="2">The sequence shown here is derived from an EMBL/GenBank/DDBJ whole genome shotgun (WGS) entry which is preliminary data.</text>
</comment>
<gene>
    <name evidence="2" type="ORF">ACFSM5_11010</name>
</gene>
<keyword evidence="3" id="KW-1185">Reference proteome</keyword>
<name>A0ABW5DR73_9PROT</name>
<reference evidence="3" key="1">
    <citation type="journal article" date="2019" name="Int. J. Syst. Evol. Microbiol.">
        <title>The Global Catalogue of Microorganisms (GCM) 10K type strain sequencing project: providing services to taxonomists for standard genome sequencing and annotation.</title>
        <authorList>
            <consortium name="The Broad Institute Genomics Platform"/>
            <consortium name="The Broad Institute Genome Sequencing Center for Infectious Disease"/>
            <person name="Wu L."/>
            <person name="Ma J."/>
        </authorList>
    </citation>
    <scope>NUCLEOTIDE SEQUENCE [LARGE SCALE GENOMIC DNA]</scope>
    <source>
        <strain evidence="3">CGMCC 1.19062</strain>
    </source>
</reference>
<accession>A0ABW5DR73</accession>
<dbReference type="InterPro" id="IPR014914">
    <property type="entry name" value="RES_dom"/>
</dbReference>
<sequence length="234" mass="26362">MQVVEIDQDFHNLIPSRFPTIDVYERIANGRSEEFAKIEALTNPRLREKERLTRNSAPVDQNNPRFKNWNHAPFAYPSPEGSTFYGPDTRVLELADELQTALAISVRKREIFLSCTVEPATALEMRQLKRPVKGKFLDATGWDGIGDKQRRLELGTAVVEAGHDGILFNPPERPSATAIAILYPECLDHPIQVEHFKFIWNGQKMTVIYSFNSSSTGEGLDPAKLKEKAKVIAA</sequence>
<evidence type="ECO:0000313" key="3">
    <source>
        <dbReference type="Proteomes" id="UP001597295"/>
    </source>
</evidence>
<protein>
    <submittedName>
        <fullName evidence="2">RES family NAD+ phosphorylase</fullName>
    </submittedName>
</protein>
<dbReference type="RefSeq" id="WP_379876425.1">
    <property type="nucleotide sequence ID" value="NZ_JBHUIP010000011.1"/>
</dbReference>
<organism evidence="2 3">
    <name type="scientific">Lacibacterium aquatile</name>
    <dbReference type="NCBI Taxonomy" id="1168082"/>
    <lineage>
        <taxon>Bacteria</taxon>
        <taxon>Pseudomonadati</taxon>
        <taxon>Pseudomonadota</taxon>
        <taxon>Alphaproteobacteria</taxon>
        <taxon>Rhodospirillales</taxon>
        <taxon>Rhodospirillaceae</taxon>
    </lineage>
</organism>
<proteinExistence type="predicted"/>
<dbReference type="EMBL" id="JBHUIP010000011">
    <property type="protein sequence ID" value="MFD2263419.1"/>
    <property type="molecule type" value="Genomic_DNA"/>
</dbReference>
<evidence type="ECO:0000313" key="2">
    <source>
        <dbReference type="EMBL" id="MFD2263419.1"/>
    </source>
</evidence>
<dbReference type="Pfam" id="PF08808">
    <property type="entry name" value="RES"/>
    <property type="match status" value="1"/>
</dbReference>
<feature type="domain" description="RES" evidence="1">
    <location>
        <begin position="67"/>
        <end position="201"/>
    </location>
</feature>